<dbReference type="PROSITE" id="PS00101">
    <property type="entry name" value="HEXAPEP_TRANSFERASES"/>
    <property type="match status" value="1"/>
</dbReference>
<dbReference type="Pfam" id="PF14602">
    <property type="entry name" value="Hexapep_2"/>
    <property type="match status" value="1"/>
</dbReference>
<comment type="subunit">
    <text evidence="9">Homotrimer.</text>
</comment>
<feature type="binding site" evidence="9">
    <location>
        <position position="107"/>
    </location>
    <ligand>
        <name>substrate</name>
    </ligand>
</feature>
<dbReference type="HAMAP" id="MF_00811">
    <property type="entry name" value="DapD"/>
    <property type="match status" value="1"/>
</dbReference>
<dbReference type="CDD" id="cd03350">
    <property type="entry name" value="LbH_THP_succinylT"/>
    <property type="match status" value="1"/>
</dbReference>
<comment type="pathway">
    <text evidence="9">Amino-acid biosynthesis; L-lysine biosynthesis via DAP pathway; LL-2,6-diaminopimelate from (S)-tetrahydrodipicolinate (succinylase route): step 1/3.</text>
</comment>
<dbReference type="InterPro" id="IPR001451">
    <property type="entry name" value="Hexapep"/>
</dbReference>
<gene>
    <name evidence="9 11" type="primary">dapD</name>
    <name evidence="11" type="ORF">P0Y65_15250</name>
</gene>
<dbReference type="EMBL" id="CP119312">
    <property type="protein sequence ID" value="WEK03540.1"/>
    <property type="molecule type" value="Genomic_DNA"/>
</dbReference>
<dbReference type="SUPFAM" id="SSF51161">
    <property type="entry name" value="Trimeric LpxA-like enzymes"/>
    <property type="match status" value="1"/>
</dbReference>
<evidence type="ECO:0000256" key="3">
    <source>
        <dbReference type="ARBA" id="ARBA00022605"/>
    </source>
</evidence>
<keyword evidence="4 9" id="KW-0808">Transferase</keyword>
<evidence type="ECO:0000256" key="7">
    <source>
        <dbReference type="ARBA" id="ARBA00023154"/>
    </source>
</evidence>
<dbReference type="GO" id="GO:0008666">
    <property type="term" value="F:2,3,4,5-tetrahydropyridine-2,6-dicarboxylate N-succinyltransferase activity"/>
    <property type="evidence" value="ECO:0007669"/>
    <property type="project" value="UniProtKB-UniRule"/>
</dbReference>
<dbReference type="NCBIfam" id="TIGR00965">
    <property type="entry name" value="dapD"/>
    <property type="match status" value="1"/>
</dbReference>
<dbReference type="PANTHER" id="PTHR19136">
    <property type="entry name" value="MOLYBDENUM COFACTOR GUANYLYLTRANSFERASE"/>
    <property type="match status" value="1"/>
</dbReference>
<keyword evidence="2 9" id="KW-0963">Cytoplasm</keyword>
<keyword evidence="8 9" id="KW-0012">Acyltransferase</keyword>
<dbReference type="GO" id="GO:0019877">
    <property type="term" value="P:diaminopimelate biosynthetic process"/>
    <property type="evidence" value="ECO:0007669"/>
    <property type="project" value="UniProtKB-UniRule"/>
</dbReference>
<keyword evidence="5 9" id="KW-0677">Repeat</keyword>
<dbReference type="InterPro" id="IPR011004">
    <property type="entry name" value="Trimer_LpxA-like_sf"/>
</dbReference>
<comment type="similarity">
    <text evidence="1 9">Belongs to the transferase hexapeptide repeat family.</text>
</comment>
<feature type="domain" description="Tetrahydrodipicolinate-N-succinyltransferase chain A" evidence="10">
    <location>
        <begin position="6"/>
        <end position="70"/>
    </location>
</feature>
<keyword evidence="6 9" id="KW-0220">Diaminopimelate biosynthesis</keyword>
<accession>A0AAJ5VTB8</accession>
<evidence type="ECO:0000256" key="4">
    <source>
        <dbReference type="ARBA" id="ARBA00022679"/>
    </source>
</evidence>
<feature type="binding site" evidence="9">
    <location>
        <position position="144"/>
    </location>
    <ligand>
        <name>substrate</name>
    </ligand>
</feature>
<reference evidence="11" key="1">
    <citation type="submission" date="2023-03" db="EMBL/GenBank/DDBJ databases">
        <title>Andean soil-derived lignocellulolytic bacterial consortium as a source of novel taxa and putative plastic-active enzymes.</title>
        <authorList>
            <person name="Diaz-Garcia L."/>
            <person name="Chuvochina M."/>
            <person name="Feuerriegel G."/>
            <person name="Bunk B."/>
            <person name="Sproer C."/>
            <person name="Streit W.R."/>
            <person name="Rodriguez L.M."/>
            <person name="Overmann J."/>
            <person name="Jimenez D.J."/>
        </authorList>
    </citation>
    <scope>NUCLEOTIDE SEQUENCE</scope>
    <source>
        <strain evidence="11">MAG 4196</strain>
    </source>
</reference>
<organism evidence="11 12">
    <name type="scientific">Candidatus Devosia phytovorans</name>
    <dbReference type="NCBI Taxonomy" id="3121372"/>
    <lineage>
        <taxon>Bacteria</taxon>
        <taxon>Pseudomonadati</taxon>
        <taxon>Pseudomonadota</taxon>
        <taxon>Alphaproteobacteria</taxon>
        <taxon>Hyphomicrobiales</taxon>
        <taxon>Devosiaceae</taxon>
        <taxon>Devosia</taxon>
    </lineage>
</organism>
<sequence length="280" mass="29753">MPYADLAKTIDDAFEARAEISITTKGEVRDAVEEALRLLDTGAARVAEKVDGQWQVNQWLKKAVLLNFRLNDNRLIEGAPGGSHYWDKVGTKFEGWSENQFREAGFRAVPGAVVRSPAHIGRNVVLMPSFVNVGAYVDENTMVDTWATVGSCAQIGKNVHLSGGVGIGGVLEPLQAGPTIIEDNCFVGARSEVVEGVVVGEGSVISMGVFIGASTKIVDRATGEIHIGKVPPYSVVVSGSLPGKALPNGQPGPNLYCAVIVKTVDAQTRSKTGINELLRD</sequence>
<name>A0AAJ5VTB8_9HYPH</name>
<evidence type="ECO:0000256" key="5">
    <source>
        <dbReference type="ARBA" id="ARBA00022737"/>
    </source>
</evidence>
<dbReference type="Gene3D" id="2.160.10.10">
    <property type="entry name" value="Hexapeptide repeat proteins"/>
    <property type="match status" value="1"/>
</dbReference>
<dbReference type="InterPro" id="IPR037133">
    <property type="entry name" value="THP_succinylTrfase_N_sf"/>
</dbReference>
<dbReference type="GO" id="GO:0009089">
    <property type="term" value="P:lysine biosynthetic process via diaminopimelate"/>
    <property type="evidence" value="ECO:0007669"/>
    <property type="project" value="UniProtKB-UniRule"/>
</dbReference>
<evidence type="ECO:0000256" key="8">
    <source>
        <dbReference type="ARBA" id="ARBA00023315"/>
    </source>
</evidence>
<dbReference type="GO" id="GO:0005737">
    <property type="term" value="C:cytoplasm"/>
    <property type="evidence" value="ECO:0007669"/>
    <property type="project" value="UniProtKB-SubCell"/>
</dbReference>
<dbReference type="InterPro" id="IPR023180">
    <property type="entry name" value="THP_succinylTrfase_dom1"/>
</dbReference>
<comment type="catalytic activity">
    <reaction evidence="9">
        <text>(S)-2,3,4,5-tetrahydrodipicolinate + succinyl-CoA + H2O = (S)-2-succinylamino-6-oxoheptanedioate + CoA</text>
        <dbReference type="Rhea" id="RHEA:17325"/>
        <dbReference type="ChEBI" id="CHEBI:15377"/>
        <dbReference type="ChEBI" id="CHEBI:15685"/>
        <dbReference type="ChEBI" id="CHEBI:16845"/>
        <dbReference type="ChEBI" id="CHEBI:57287"/>
        <dbReference type="ChEBI" id="CHEBI:57292"/>
        <dbReference type="EC" id="2.3.1.117"/>
    </reaction>
</comment>
<evidence type="ECO:0000313" key="12">
    <source>
        <dbReference type="Proteomes" id="UP001217476"/>
    </source>
</evidence>
<evidence type="ECO:0000256" key="1">
    <source>
        <dbReference type="ARBA" id="ARBA00007274"/>
    </source>
</evidence>
<keyword evidence="3 9" id="KW-0028">Amino-acid biosynthesis</keyword>
<evidence type="ECO:0000313" key="11">
    <source>
        <dbReference type="EMBL" id="WEK03540.1"/>
    </source>
</evidence>
<dbReference type="EC" id="2.3.1.117" evidence="9"/>
<evidence type="ECO:0000256" key="2">
    <source>
        <dbReference type="ARBA" id="ARBA00022490"/>
    </source>
</evidence>
<dbReference type="Pfam" id="PF14805">
    <property type="entry name" value="THDPS_N_2"/>
    <property type="match status" value="1"/>
</dbReference>
<dbReference type="AlphaFoldDB" id="A0AAJ5VTB8"/>
<dbReference type="Gene3D" id="1.10.166.10">
    <property type="entry name" value="Tetrahydrodipicolinate-N-succinyltransferase, N-terminal domain"/>
    <property type="match status" value="1"/>
</dbReference>
<dbReference type="NCBIfam" id="NF008808">
    <property type="entry name" value="PRK11830.1"/>
    <property type="match status" value="1"/>
</dbReference>
<comment type="subcellular location">
    <subcellularLocation>
        <location evidence="9">Cytoplasm</location>
    </subcellularLocation>
</comment>
<evidence type="ECO:0000259" key="10">
    <source>
        <dbReference type="Pfam" id="PF14805"/>
    </source>
</evidence>
<protein>
    <recommendedName>
        <fullName evidence="9">2,3,4,5-tetrahydropyridine-2,6-dicarboxylate N-succinyltransferase</fullName>
        <ecNumber evidence="9">2.3.1.117</ecNumber>
    </recommendedName>
    <alternativeName>
        <fullName evidence="9">Tetrahydrodipicolinate N-succinyltransferase</fullName>
        <shortName evidence="9">THDP succinyltransferase</shortName>
        <shortName evidence="9">THP succinyltransferase</shortName>
        <shortName evidence="9">Tetrahydropicolinate succinylase</shortName>
    </alternativeName>
</protein>
<evidence type="ECO:0000256" key="9">
    <source>
        <dbReference type="HAMAP-Rule" id="MF_00811"/>
    </source>
</evidence>
<dbReference type="GO" id="GO:0016779">
    <property type="term" value="F:nucleotidyltransferase activity"/>
    <property type="evidence" value="ECO:0007669"/>
    <property type="project" value="TreeGrafter"/>
</dbReference>
<dbReference type="InterPro" id="IPR005664">
    <property type="entry name" value="DapD_Trfase_Hexpep_rpt_fam"/>
</dbReference>
<dbReference type="Proteomes" id="UP001217476">
    <property type="component" value="Chromosome"/>
</dbReference>
<dbReference type="PANTHER" id="PTHR19136:SF52">
    <property type="entry name" value="2,3,4,5-TETRAHYDROPYRIDINE-2,6-DICARBOXYLATE N-SUCCINYLTRANSFERASE"/>
    <property type="match status" value="1"/>
</dbReference>
<proteinExistence type="inferred from homology"/>
<dbReference type="InterPro" id="IPR018357">
    <property type="entry name" value="Hexapep_transf_CS"/>
</dbReference>
<evidence type="ECO:0000256" key="6">
    <source>
        <dbReference type="ARBA" id="ARBA00022915"/>
    </source>
</evidence>
<keyword evidence="7 9" id="KW-0457">Lysine biosynthesis</keyword>